<organism evidence="1 2">
    <name type="scientific">Drosophila navojoa</name>
    <name type="common">Fruit fly</name>
    <dbReference type="NCBI Taxonomy" id="7232"/>
    <lineage>
        <taxon>Eukaryota</taxon>
        <taxon>Metazoa</taxon>
        <taxon>Ecdysozoa</taxon>
        <taxon>Arthropoda</taxon>
        <taxon>Hexapoda</taxon>
        <taxon>Insecta</taxon>
        <taxon>Pterygota</taxon>
        <taxon>Neoptera</taxon>
        <taxon>Endopterygota</taxon>
        <taxon>Diptera</taxon>
        <taxon>Brachycera</taxon>
        <taxon>Muscomorpha</taxon>
        <taxon>Ephydroidea</taxon>
        <taxon>Drosophilidae</taxon>
        <taxon>Drosophila</taxon>
    </lineage>
</organism>
<dbReference type="EMBL" id="LSRL02000068">
    <property type="protein sequence ID" value="TDG45918.1"/>
    <property type="molecule type" value="Genomic_DNA"/>
</dbReference>
<dbReference type="Proteomes" id="UP000295192">
    <property type="component" value="Unassembled WGS sequence"/>
</dbReference>
<proteinExistence type="predicted"/>
<dbReference type="AlphaFoldDB" id="A0A484BAZ9"/>
<comment type="caution">
    <text evidence="1">The sequence shown here is derived from an EMBL/GenBank/DDBJ whole genome shotgun (WGS) entry which is preliminary data.</text>
</comment>
<keyword evidence="2" id="KW-1185">Reference proteome</keyword>
<accession>A0A484BAZ9</accession>
<evidence type="ECO:0000313" key="1">
    <source>
        <dbReference type="EMBL" id="TDG45918.1"/>
    </source>
</evidence>
<protein>
    <submittedName>
        <fullName evidence="1">Uncharacterized protein</fullName>
    </submittedName>
</protein>
<name>A0A484BAZ9_DRONA</name>
<gene>
    <name evidence="1" type="ORF">AWZ03_007638</name>
</gene>
<sequence length="117" mass="13844">MGFTIQVRYCQEVQSAPTKDWLKWDMFRRRYCFSQSDNESDWLDFDGIQERERDAVGLNHEKIPMPWITRPISHEFYDLFMPNPVSFTAGAPTNLDLLKPKSNISDDEKLKIENPEE</sequence>
<evidence type="ECO:0000313" key="2">
    <source>
        <dbReference type="Proteomes" id="UP000295192"/>
    </source>
</evidence>
<reference evidence="1 2" key="1">
    <citation type="journal article" date="2019" name="J. Hered.">
        <title>An Improved Genome Assembly for Drosophila navojoa, the Basal Species in the mojavensis Cluster.</title>
        <authorList>
            <person name="Vanderlinde T."/>
            <person name="Dupim E.G."/>
            <person name="Nazario-Yepiz N.O."/>
            <person name="Carvalho A.B."/>
        </authorList>
    </citation>
    <scope>NUCLEOTIDE SEQUENCE [LARGE SCALE GENOMIC DNA]</scope>
    <source>
        <strain evidence="1">Navoj_Jal97</strain>
        <tissue evidence="1">Whole organism</tissue>
    </source>
</reference>